<keyword evidence="6" id="KW-0325">Glycoprotein</keyword>
<feature type="non-terminal residue" evidence="10">
    <location>
        <position position="1"/>
    </location>
</feature>
<feature type="non-terminal residue" evidence="10">
    <location>
        <position position="210"/>
    </location>
</feature>
<dbReference type="Pfam" id="PF20238">
    <property type="entry name" value="BIM1-like_dom"/>
    <property type="match status" value="1"/>
</dbReference>
<dbReference type="PANTHER" id="PTHR34992:SF2">
    <property type="entry name" value="COPPER ACQUISITION FACTOR BIM1-LIKE DOMAIN-CONTAINING PROTEIN"/>
    <property type="match status" value="1"/>
</dbReference>
<dbReference type="InterPro" id="IPR046530">
    <property type="entry name" value="BIM1-like_dom"/>
</dbReference>
<evidence type="ECO:0000313" key="11">
    <source>
        <dbReference type="Proteomes" id="UP000799440"/>
    </source>
</evidence>
<feature type="domain" description="Copper acquisition factor BIM1-like" evidence="9">
    <location>
        <begin position="10"/>
        <end position="165"/>
    </location>
</feature>
<dbReference type="GO" id="GO:0098552">
    <property type="term" value="C:side of membrane"/>
    <property type="evidence" value="ECO:0007669"/>
    <property type="project" value="UniProtKB-KW"/>
</dbReference>
<keyword evidence="5" id="KW-0472">Membrane</keyword>
<evidence type="ECO:0000256" key="4">
    <source>
        <dbReference type="ARBA" id="ARBA00022729"/>
    </source>
</evidence>
<evidence type="ECO:0000256" key="3">
    <source>
        <dbReference type="ARBA" id="ARBA00022622"/>
    </source>
</evidence>
<feature type="region of interest" description="Disordered" evidence="8">
    <location>
        <begin position="171"/>
        <end position="196"/>
    </location>
</feature>
<evidence type="ECO:0000256" key="6">
    <source>
        <dbReference type="ARBA" id="ARBA00023180"/>
    </source>
</evidence>
<organism evidence="10 11">
    <name type="scientific">Sporormia fimetaria CBS 119925</name>
    <dbReference type="NCBI Taxonomy" id="1340428"/>
    <lineage>
        <taxon>Eukaryota</taxon>
        <taxon>Fungi</taxon>
        <taxon>Dikarya</taxon>
        <taxon>Ascomycota</taxon>
        <taxon>Pezizomycotina</taxon>
        <taxon>Dothideomycetes</taxon>
        <taxon>Pleosporomycetidae</taxon>
        <taxon>Pleosporales</taxon>
        <taxon>Sporormiaceae</taxon>
        <taxon>Sporormia</taxon>
    </lineage>
</organism>
<protein>
    <recommendedName>
        <fullName evidence="9">Copper acquisition factor BIM1-like domain-containing protein</fullName>
    </recommendedName>
</protein>
<keyword evidence="2" id="KW-1003">Cell membrane</keyword>
<keyword evidence="7" id="KW-0449">Lipoprotein</keyword>
<dbReference type="Proteomes" id="UP000799440">
    <property type="component" value="Unassembled WGS sequence"/>
</dbReference>
<dbReference type="EMBL" id="MU006604">
    <property type="protein sequence ID" value="KAF2742811.1"/>
    <property type="molecule type" value="Genomic_DNA"/>
</dbReference>
<sequence length="210" mass="21766">LLGLAGLSAAHFTVDYPTWRGDSFADGASQWSFPCANVTELPADHPNRTAWPMGGSIRMDVTHEWAFTYVNLGLGTNVTSFNISLIEGFNQTGNGTFCVKEAGKANLAAALEKMGRTMESLEGQPASLQIIQLSTRGSSLYNCADITFNSSAQILGDDQCSNSTGVGGVALQNAGEQGGNQTESGEEQPQPTGAAARVGGSVAFAAVLGA</sequence>
<keyword evidence="4" id="KW-0732">Signal</keyword>
<dbReference type="CDD" id="cd21176">
    <property type="entry name" value="LPMO_auxiliary-like"/>
    <property type="match status" value="1"/>
</dbReference>
<accession>A0A6A6V0H6</accession>
<gene>
    <name evidence="10" type="ORF">M011DRAFT_374038</name>
</gene>
<evidence type="ECO:0000256" key="1">
    <source>
        <dbReference type="ARBA" id="ARBA00004609"/>
    </source>
</evidence>
<keyword evidence="3" id="KW-0336">GPI-anchor</keyword>
<comment type="subcellular location">
    <subcellularLocation>
        <location evidence="1">Cell membrane</location>
        <topology evidence="1">Lipid-anchor</topology>
        <topology evidence="1">GPI-anchor</topology>
    </subcellularLocation>
</comment>
<dbReference type="GO" id="GO:0005886">
    <property type="term" value="C:plasma membrane"/>
    <property type="evidence" value="ECO:0007669"/>
    <property type="project" value="UniProtKB-SubCell"/>
</dbReference>
<evidence type="ECO:0000256" key="5">
    <source>
        <dbReference type="ARBA" id="ARBA00023136"/>
    </source>
</evidence>
<keyword evidence="11" id="KW-1185">Reference proteome</keyword>
<dbReference type="AlphaFoldDB" id="A0A6A6V0H6"/>
<evidence type="ECO:0000256" key="2">
    <source>
        <dbReference type="ARBA" id="ARBA00022475"/>
    </source>
</evidence>
<feature type="compositionally biased region" description="Polar residues" evidence="8">
    <location>
        <begin position="179"/>
        <end position="191"/>
    </location>
</feature>
<dbReference type="InterPro" id="IPR046936">
    <property type="entry name" value="BIM1-like"/>
</dbReference>
<dbReference type="PANTHER" id="PTHR34992">
    <property type="entry name" value="HYPHAL ANASTAMOSIS-7 PROTEIN"/>
    <property type="match status" value="1"/>
</dbReference>
<evidence type="ECO:0000259" key="9">
    <source>
        <dbReference type="Pfam" id="PF20238"/>
    </source>
</evidence>
<evidence type="ECO:0000256" key="7">
    <source>
        <dbReference type="ARBA" id="ARBA00023288"/>
    </source>
</evidence>
<proteinExistence type="predicted"/>
<name>A0A6A6V0H6_9PLEO</name>
<reference evidence="10" key="1">
    <citation type="journal article" date="2020" name="Stud. Mycol.">
        <title>101 Dothideomycetes genomes: a test case for predicting lifestyles and emergence of pathogens.</title>
        <authorList>
            <person name="Haridas S."/>
            <person name="Albert R."/>
            <person name="Binder M."/>
            <person name="Bloem J."/>
            <person name="Labutti K."/>
            <person name="Salamov A."/>
            <person name="Andreopoulos B."/>
            <person name="Baker S."/>
            <person name="Barry K."/>
            <person name="Bills G."/>
            <person name="Bluhm B."/>
            <person name="Cannon C."/>
            <person name="Castanera R."/>
            <person name="Culley D."/>
            <person name="Daum C."/>
            <person name="Ezra D."/>
            <person name="Gonzalez J."/>
            <person name="Henrissat B."/>
            <person name="Kuo A."/>
            <person name="Liang C."/>
            <person name="Lipzen A."/>
            <person name="Lutzoni F."/>
            <person name="Magnuson J."/>
            <person name="Mondo S."/>
            <person name="Nolan M."/>
            <person name="Ohm R."/>
            <person name="Pangilinan J."/>
            <person name="Park H.-J."/>
            <person name="Ramirez L."/>
            <person name="Alfaro M."/>
            <person name="Sun H."/>
            <person name="Tritt A."/>
            <person name="Yoshinaga Y."/>
            <person name="Zwiers L.-H."/>
            <person name="Turgeon B."/>
            <person name="Goodwin S."/>
            <person name="Spatafora J."/>
            <person name="Crous P."/>
            <person name="Grigoriev I."/>
        </authorList>
    </citation>
    <scope>NUCLEOTIDE SEQUENCE</scope>
    <source>
        <strain evidence="10">CBS 119925</strain>
    </source>
</reference>
<evidence type="ECO:0000313" key="10">
    <source>
        <dbReference type="EMBL" id="KAF2742811.1"/>
    </source>
</evidence>
<dbReference type="OrthoDB" id="5333578at2759"/>
<evidence type="ECO:0000256" key="8">
    <source>
        <dbReference type="SAM" id="MobiDB-lite"/>
    </source>
</evidence>